<dbReference type="GO" id="GO:0046872">
    <property type="term" value="F:metal ion binding"/>
    <property type="evidence" value="ECO:0007669"/>
    <property type="project" value="UniProtKB-KW"/>
</dbReference>
<evidence type="ECO:0000256" key="1">
    <source>
        <dbReference type="ARBA" id="ARBA00022723"/>
    </source>
</evidence>
<dbReference type="InterPro" id="IPR013819">
    <property type="entry name" value="LipOase_C"/>
</dbReference>
<dbReference type="AlphaFoldDB" id="A0A2U1LFE1"/>
<evidence type="ECO:0000256" key="3">
    <source>
        <dbReference type="ARBA" id="ARBA00023002"/>
    </source>
</evidence>
<gene>
    <name evidence="5" type="ORF">CTI12_AA497860</name>
</gene>
<dbReference type="Proteomes" id="UP000245207">
    <property type="component" value="Unassembled WGS sequence"/>
</dbReference>
<evidence type="ECO:0000256" key="2">
    <source>
        <dbReference type="ARBA" id="ARBA00022964"/>
    </source>
</evidence>
<evidence type="ECO:0000313" key="5">
    <source>
        <dbReference type="EMBL" id="PWA47715.1"/>
    </source>
</evidence>
<sequence length="153" mass="17422">MIETLNGKNNLDIKMEMKVIQERLRLLVDTKANEEAISADMKEFGIQRGMVVSDPSKPHGLKLVIEDYPYTSDGLMIWEAVQNWVKTYVNLLPRFRPSMQKKELQAQYAESINMGHADLRHKDEWPTLASGDDLQSYPPSLASISATRNTKLS</sequence>
<dbReference type="PANTHER" id="PTHR11771">
    <property type="entry name" value="LIPOXYGENASE"/>
    <property type="match status" value="1"/>
</dbReference>
<proteinExistence type="predicted"/>
<evidence type="ECO:0000259" key="4">
    <source>
        <dbReference type="PROSITE" id="PS51393"/>
    </source>
</evidence>
<comment type="caution">
    <text evidence="5">The sequence shown here is derived from an EMBL/GenBank/DDBJ whole genome shotgun (WGS) entry which is preliminary data.</text>
</comment>
<organism evidence="5 6">
    <name type="scientific">Artemisia annua</name>
    <name type="common">Sweet wormwood</name>
    <dbReference type="NCBI Taxonomy" id="35608"/>
    <lineage>
        <taxon>Eukaryota</taxon>
        <taxon>Viridiplantae</taxon>
        <taxon>Streptophyta</taxon>
        <taxon>Embryophyta</taxon>
        <taxon>Tracheophyta</taxon>
        <taxon>Spermatophyta</taxon>
        <taxon>Magnoliopsida</taxon>
        <taxon>eudicotyledons</taxon>
        <taxon>Gunneridae</taxon>
        <taxon>Pentapetalae</taxon>
        <taxon>asterids</taxon>
        <taxon>campanulids</taxon>
        <taxon>Asterales</taxon>
        <taxon>Asteraceae</taxon>
        <taxon>Asteroideae</taxon>
        <taxon>Anthemideae</taxon>
        <taxon>Artemisiinae</taxon>
        <taxon>Artemisia</taxon>
    </lineage>
</organism>
<dbReference type="SUPFAM" id="SSF48484">
    <property type="entry name" value="Lipoxigenase"/>
    <property type="match status" value="1"/>
</dbReference>
<keyword evidence="2" id="KW-0223">Dioxygenase</keyword>
<dbReference type="GO" id="GO:0016702">
    <property type="term" value="F:oxidoreductase activity, acting on single donors with incorporation of molecular oxygen, incorporation of two atoms of oxygen"/>
    <property type="evidence" value="ECO:0007669"/>
    <property type="project" value="InterPro"/>
</dbReference>
<keyword evidence="3" id="KW-0560">Oxidoreductase</keyword>
<name>A0A2U1LFE1_ARTAN</name>
<protein>
    <submittedName>
        <fullName evidence="5">Lipoxygenase 1</fullName>
    </submittedName>
</protein>
<dbReference type="STRING" id="35608.A0A2U1LFE1"/>
<keyword evidence="6" id="KW-1185">Reference proteome</keyword>
<dbReference type="OrthoDB" id="1292605at2759"/>
<evidence type="ECO:0000313" key="6">
    <source>
        <dbReference type="Proteomes" id="UP000245207"/>
    </source>
</evidence>
<dbReference type="InterPro" id="IPR036226">
    <property type="entry name" value="LipOase_C_sf"/>
</dbReference>
<dbReference type="Gene3D" id="1.20.245.10">
    <property type="entry name" value="Lipoxygenase-1, Domain 5"/>
    <property type="match status" value="1"/>
</dbReference>
<reference evidence="5 6" key="1">
    <citation type="journal article" date="2018" name="Mol. Plant">
        <title>The genome of Artemisia annua provides insight into the evolution of Asteraceae family and artemisinin biosynthesis.</title>
        <authorList>
            <person name="Shen Q."/>
            <person name="Zhang L."/>
            <person name="Liao Z."/>
            <person name="Wang S."/>
            <person name="Yan T."/>
            <person name="Shi P."/>
            <person name="Liu M."/>
            <person name="Fu X."/>
            <person name="Pan Q."/>
            <person name="Wang Y."/>
            <person name="Lv Z."/>
            <person name="Lu X."/>
            <person name="Zhang F."/>
            <person name="Jiang W."/>
            <person name="Ma Y."/>
            <person name="Chen M."/>
            <person name="Hao X."/>
            <person name="Li L."/>
            <person name="Tang Y."/>
            <person name="Lv G."/>
            <person name="Zhou Y."/>
            <person name="Sun X."/>
            <person name="Brodelius P.E."/>
            <person name="Rose J.K.C."/>
            <person name="Tang K."/>
        </authorList>
    </citation>
    <scope>NUCLEOTIDE SEQUENCE [LARGE SCALE GENOMIC DNA]</scope>
    <source>
        <strain evidence="6">cv. Huhao1</strain>
        <tissue evidence="5">Leaf</tissue>
    </source>
</reference>
<dbReference type="PROSITE" id="PS51393">
    <property type="entry name" value="LIPOXYGENASE_3"/>
    <property type="match status" value="1"/>
</dbReference>
<dbReference type="GO" id="GO:0034440">
    <property type="term" value="P:lipid oxidation"/>
    <property type="evidence" value="ECO:0007669"/>
    <property type="project" value="InterPro"/>
</dbReference>
<accession>A0A2U1LFE1</accession>
<feature type="domain" description="Lipoxygenase" evidence="4">
    <location>
        <begin position="1"/>
        <end position="153"/>
    </location>
</feature>
<dbReference type="EMBL" id="PKPP01009685">
    <property type="protein sequence ID" value="PWA47715.1"/>
    <property type="molecule type" value="Genomic_DNA"/>
</dbReference>
<keyword evidence="1" id="KW-0479">Metal-binding</keyword>
<dbReference type="Pfam" id="PF00305">
    <property type="entry name" value="Lipoxygenase"/>
    <property type="match status" value="1"/>
</dbReference>
<dbReference type="InterPro" id="IPR000907">
    <property type="entry name" value="LipOase"/>
</dbReference>